<dbReference type="STRING" id="34097.SAMN02745150_00269"/>
<keyword evidence="3" id="KW-1185">Reference proteome</keyword>
<protein>
    <recommendedName>
        <fullName evidence="4">Outer membrane protein beta-barrel domain-containing protein</fullName>
    </recommendedName>
</protein>
<evidence type="ECO:0000256" key="1">
    <source>
        <dbReference type="SAM" id="SignalP"/>
    </source>
</evidence>
<dbReference type="EMBL" id="FOKY01000001">
    <property type="protein sequence ID" value="SFB69389.1"/>
    <property type="molecule type" value="Genomic_DNA"/>
</dbReference>
<reference evidence="3" key="1">
    <citation type="submission" date="2016-10" db="EMBL/GenBank/DDBJ databases">
        <authorList>
            <person name="Varghese N."/>
            <person name="Submissions S."/>
        </authorList>
    </citation>
    <scope>NUCLEOTIDE SEQUENCE [LARGE SCALE GENOMIC DNA]</scope>
    <source>
        <strain evidence="3">ATCC 43811</strain>
    </source>
</reference>
<proteinExistence type="predicted"/>
<dbReference type="RefSeq" id="WP_092317544.1">
    <property type="nucleotide sequence ID" value="NZ_FOKY01000001.1"/>
</dbReference>
<dbReference type="Proteomes" id="UP000240042">
    <property type="component" value="Unassembled WGS sequence"/>
</dbReference>
<evidence type="ECO:0000313" key="2">
    <source>
        <dbReference type="EMBL" id="SFB69389.1"/>
    </source>
</evidence>
<sequence>MKNNMTKLYFTALLITLPQMIFAQRQRVIEEYYQEENTTKNRFPIYFGLMNRISGISTIGGAVMQHTSVNYWFLFELMAWVHPKIHLYTQLRVLVPITYSTGQLSHTLPMISMNNIQLGTLLGLGRTVYSEKIHGRGWEVNVNGGLVIDFGIHNSHYPAGVTFSTQEILRQFFSLGVEINIRGRYHFSERFSLVVGADIGYIASLNGGDSFLIQYSSFTTSYHTLNYGASIGLNF</sequence>
<dbReference type="AlphaFoldDB" id="A0A1I1D300"/>
<gene>
    <name evidence="2" type="ORF">SAMN02745150_00269</name>
</gene>
<evidence type="ECO:0000313" key="3">
    <source>
        <dbReference type="Proteomes" id="UP000240042"/>
    </source>
</evidence>
<name>A0A1I1D300_BREAD</name>
<accession>A0A1I1D300</accession>
<evidence type="ECO:0008006" key="4">
    <source>
        <dbReference type="Google" id="ProtNLM"/>
    </source>
</evidence>
<organism evidence="2 3">
    <name type="scientific">Brevinema andersonii</name>
    <dbReference type="NCBI Taxonomy" id="34097"/>
    <lineage>
        <taxon>Bacteria</taxon>
        <taxon>Pseudomonadati</taxon>
        <taxon>Spirochaetota</taxon>
        <taxon>Spirochaetia</taxon>
        <taxon>Brevinematales</taxon>
        <taxon>Brevinemataceae</taxon>
        <taxon>Brevinema</taxon>
    </lineage>
</organism>
<dbReference type="OrthoDB" id="1633380at2"/>
<feature type="signal peptide" evidence="1">
    <location>
        <begin position="1"/>
        <end position="23"/>
    </location>
</feature>
<feature type="chain" id="PRO_5015136374" description="Outer membrane protein beta-barrel domain-containing protein" evidence="1">
    <location>
        <begin position="24"/>
        <end position="235"/>
    </location>
</feature>
<keyword evidence="1" id="KW-0732">Signal</keyword>